<name>A0ABT7VUC7_9GAMM</name>
<dbReference type="Pfam" id="PF00211">
    <property type="entry name" value="Guanylate_cyc"/>
    <property type="match status" value="1"/>
</dbReference>
<dbReference type="InterPro" id="IPR011990">
    <property type="entry name" value="TPR-like_helical_dom_sf"/>
</dbReference>
<feature type="domain" description="Response regulatory" evidence="4">
    <location>
        <begin position="395"/>
        <end position="511"/>
    </location>
</feature>
<keyword evidence="2" id="KW-0802">TPR repeat</keyword>
<feature type="modified residue" description="4-aspartylphosphate" evidence="1">
    <location>
        <position position="444"/>
    </location>
</feature>
<dbReference type="CDD" id="cd07302">
    <property type="entry name" value="CHD"/>
    <property type="match status" value="1"/>
</dbReference>
<dbReference type="EMBL" id="JAUCGM010000481">
    <property type="protein sequence ID" value="MDM8563158.1"/>
    <property type="molecule type" value="Genomic_DNA"/>
</dbReference>
<dbReference type="PROSITE" id="PS50110">
    <property type="entry name" value="RESPONSE_REGULATORY"/>
    <property type="match status" value="1"/>
</dbReference>
<dbReference type="InterPro" id="IPR001789">
    <property type="entry name" value="Sig_transdc_resp-reg_receiver"/>
</dbReference>
<dbReference type="PROSITE" id="PS50005">
    <property type="entry name" value="TPR"/>
    <property type="match status" value="1"/>
</dbReference>
<dbReference type="Proteomes" id="UP001171945">
    <property type="component" value="Unassembled WGS sequence"/>
</dbReference>
<dbReference type="SUPFAM" id="SSF55073">
    <property type="entry name" value="Nucleotide cyclase"/>
    <property type="match status" value="1"/>
</dbReference>
<dbReference type="InterPro" id="IPR011006">
    <property type="entry name" value="CheY-like_superfamily"/>
</dbReference>
<feature type="coiled-coil region" evidence="3">
    <location>
        <begin position="76"/>
        <end position="117"/>
    </location>
</feature>
<dbReference type="InterPro" id="IPR050697">
    <property type="entry name" value="Adenylyl/Guanylyl_Cyclase_3/4"/>
</dbReference>
<dbReference type="SMART" id="SM00044">
    <property type="entry name" value="CYCc"/>
    <property type="match status" value="1"/>
</dbReference>
<dbReference type="Pfam" id="PF00072">
    <property type="entry name" value="Response_reg"/>
    <property type="match status" value="1"/>
</dbReference>
<evidence type="ECO:0000259" key="5">
    <source>
        <dbReference type="PROSITE" id="PS50125"/>
    </source>
</evidence>
<comment type="caution">
    <text evidence="6">The sequence shown here is derived from an EMBL/GenBank/DDBJ whole genome shotgun (WGS) entry which is preliminary data.</text>
</comment>
<proteinExistence type="predicted"/>
<gene>
    <name evidence="6" type="ORF">QUF54_07380</name>
</gene>
<dbReference type="Gene3D" id="3.40.50.2300">
    <property type="match status" value="1"/>
</dbReference>
<dbReference type="InterPro" id="IPR035965">
    <property type="entry name" value="PAS-like_dom_sf"/>
</dbReference>
<dbReference type="InterPro" id="IPR019734">
    <property type="entry name" value="TPR_rpt"/>
</dbReference>
<feature type="repeat" description="TPR" evidence="2">
    <location>
        <begin position="339"/>
        <end position="372"/>
    </location>
</feature>
<evidence type="ECO:0000256" key="2">
    <source>
        <dbReference type="PROSITE-ProRule" id="PRU00339"/>
    </source>
</evidence>
<keyword evidence="1" id="KW-0597">Phosphoprotein</keyword>
<dbReference type="SUPFAM" id="SSF48452">
    <property type="entry name" value="TPR-like"/>
    <property type="match status" value="1"/>
</dbReference>
<protein>
    <submittedName>
        <fullName evidence="6">Response regulator</fullName>
    </submittedName>
</protein>
<evidence type="ECO:0000313" key="7">
    <source>
        <dbReference type="Proteomes" id="UP001171945"/>
    </source>
</evidence>
<organism evidence="6 7">
    <name type="scientific">Candidatus Marithioploca araucensis</name>
    <dbReference type="NCBI Taxonomy" id="70273"/>
    <lineage>
        <taxon>Bacteria</taxon>
        <taxon>Pseudomonadati</taxon>
        <taxon>Pseudomonadota</taxon>
        <taxon>Gammaproteobacteria</taxon>
        <taxon>Thiotrichales</taxon>
        <taxon>Thiotrichaceae</taxon>
        <taxon>Candidatus Marithioploca</taxon>
    </lineage>
</organism>
<keyword evidence="7" id="KW-1185">Reference proteome</keyword>
<evidence type="ECO:0000256" key="3">
    <source>
        <dbReference type="SAM" id="Coils"/>
    </source>
</evidence>
<evidence type="ECO:0000259" key="4">
    <source>
        <dbReference type="PROSITE" id="PS50110"/>
    </source>
</evidence>
<dbReference type="InterPro" id="IPR029787">
    <property type="entry name" value="Nucleotide_cyclase"/>
</dbReference>
<evidence type="ECO:0000256" key="1">
    <source>
        <dbReference type="PROSITE-ProRule" id="PRU00169"/>
    </source>
</evidence>
<feature type="non-terminal residue" evidence="6">
    <location>
        <position position="1"/>
    </location>
</feature>
<keyword evidence="3" id="KW-0175">Coiled coil</keyword>
<dbReference type="Gene3D" id="3.30.450.20">
    <property type="entry name" value="PAS domain"/>
    <property type="match status" value="1"/>
</dbReference>
<sequence length="528" mass="60663">NISSEQLREHQSYEILYKKTDEQRLLKMLKNKDCIHNLELQAKKNDVPFWIMASFRHINFDGDSAMISVAYDISARKRAEKLLQQKNKELQAQNKQLDEFAVQLKELQQDKVNKINKAYERFIPSEFLRLLEKQSILDVQLGHQVKKEMTILFSDIREFTRMSEEMTPQDNFDFINAYLSRMEPIIGEHHGFIDKYIGDGIMALFPTCADDALQSAIALLKQLANYNLTRGRPGRPVIHIGIGINTGLLMLGIIGGNNRMEGSVVSDAVNLASRVEQLTKMYDTSLLITEHTYNQLTDPSQYQIRMIDVTKVKGKKEKVTVYEVFDADNSKSIDLKNETISYFEAGFILCRREKFNKAKLFFEKLLQINPNDKVAQVYLERCHKVLSLRMPEHPEILIVDDIPFNLKLLSTLLSNHNFKVSVASDGKTALKMAELKYPHLILLDVMMPGINGFEVCQQLKANPKTQDIPIIFLTALSEMASKVKGFELGGVDYIIKPFHPTEVLIRVKTHLHLNHLQRVGIEHKELIY</sequence>
<dbReference type="SUPFAM" id="SSF52172">
    <property type="entry name" value="CheY-like"/>
    <property type="match status" value="1"/>
</dbReference>
<accession>A0ABT7VUC7</accession>
<evidence type="ECO:0000313" key="6">
    <source>
        <dbReference type="EMBL" id="MDM8563158.1"/>
    </source>
</evidence>
<dbReference type="PROSITE" id="PS50125">
    <property type="entry name" value="GUANYLATE_CYCLASE_2"/>
    <property type="match status" value="1"/>
</dbReference>
<dbReference type="CDD" id="cd19920">
    <property type="entry name" value="REC_PA4781-like"/>
    <property type="match status" value="1"/>
</dbReference>
<dbReference type="SUPFAM" id="SSF55785">
    <property type="entry name" value="PYP-like sensor domain (PAS domain)"/>
    <property type="match status" value="1"/>
</dbReference>
<feature type="domain" description="Guanylate cyclase" evidence="5">
    <location>
        <begin position="150"/>
        <end position="276"/>
    </location>
</feature>
<dbReference type="PANTHER" id="PTHR43081">
    <property type="entry name" value="ADENYLATE CYCLASE, TERMINAL-DIFFERENTIATION SPECIFIC-RELATED"/>
    <property type="match status" value="1"/>
</dbReference>
<dbReference type="Gene3D" id="3.30.70.1230">
    <property type="entry name" value="Nucleotide cyclase"/>
    <property type="match status" value="1"/>
</dbReference>
<dbReference type="PANTHER" id="PTHR43081:SF1">
    <property type="entry name" value="ADENYLATE CYCLASE, TERMINAL-DIFFERENTIATION SPECIFIC"/>
    <property type="match status" value="1"/>
</dbReference>
<dbReference type="InterPro" id="IPR001054">
    <property type="entry name" value="A/G_cyclase"/>
</dbReference>
<reference evidence="6" key="1">
    <citation type="submission" date="2023-06" db="EMBL/GenBank/DDBJ databases">
        <title>Uncultivated large filamentous bacteria from sulfidic sediments reveal new species and different genomic features in energy metabolism and defense.</title>
        <authorList>
            <person name="Fonseca A."/>
        </authorList>
    </citation>
    <scope>NUCLEOTIDE SEQUENCE</scope>
    <source>
        <strain evidence="6">HSG4</strain>
    </source>
</reference>
<dbReference type="SMART" id="SM00448">
    <property type="entry name" value="REC"/>
    <property type="match status" value="1"/>
</dbReference>